<dbReference type="PANTHER" id="PTHR11795:SF371">
    <property type="entry name" value="HIGH-AFFINITY BRANCHED-CHAIN AMINO ACID TRANSPORT SYSTEM PERMEASE PROTEIN LIVH"/>
    <property type="match status" value="1"/>
</dbReference>
<feature type="transmembrane region" description="Helical" evidence="10">
    <location>
        <begin position="282"/>
        <end position="308"/>
    </location>
</feature>
<dbReference type="PANTHER" id="PTHR11795">
    <property type="entry name" value="BRANCHED-CHAIN AMINO ACID TRANSPORT SYSTEM PERMEASE PROTEIN LIVH"/>
    <property type="match status" value="1"/>
</dbReference>
<evidence type="ECO:0000256" key="9">
    <source>
        <dbReference type="ARBA" id="ARBA00037998"/>
    </source>
</evidence>
<name>A0A420WQU2_9PROT</name>
<dbReference type="RefSeq" id="WP_121218277.1">
    <property type="nucleotide sequence ID" value="NZ_RBIG01000001.1"/>
</dbReference>
<dbReference type="AlphaFoldDB" id="A0A420WQU2"/>
<keyword evidence="3" id="KW-1003">Cell membrane</keyword>
<dbReference type="EMBL" id="RBIG01000001">
    <property type="protein sequence ID" value="RKQ73408.1"/>
    <property type="molecule type" value="Genomic_DNA"/>
</dbReference>
<protein>
    <submittedName>
        <fullName evidence="11">Branched-chain amino acid transport system permease protein</fullName>
    </submittedName>
</protein>
<dbReference type="GO" id="GO:0005886">
    <property type="term" value="C:plasma membrane"/>
    <property type="evidence" value="ECO:0007669"/>
    <property type="project" value="UniProtKB-SubCell"/>
</dbReference>
<dbReference type="GO" id="GO:0042941">
    <property type="term" value="P:D-alanine transmembrane transport"/>
    <property type="evidence" value="ECO:0007669"/>
    <property type="project" value="TreeGrafter"/>
</dbReference>
<comment type="similarity">
    <text evidence="9">Belongs to the binding-protein-dependent transport system permease family. LivHM subfamily.</text>
</comment>
<dbReference type="GO" id="GO:0015192">
    <property type="term" value="F:L-phenylalanine transmembrane transporter activity"/>
    <property type="evidence" value="ECO:0007669"/>
    <property type="project" value="TreeGrafter"/>
</dbReference>
<dbReference type="InterPro" id="IPR001851">
    <property type="entry name" value="ABC_transp_permease"/>
</dbReference>
<comment type="subcellular location">
    <subcellularLocation>
        <location evidence="1">Cell membrane</location>
        <topology evidence="1">Multi-pass membrane protein</topology>
    </subcellularLocation>
</comment>
<feature type="transmembrane region" description="Helical" evidence="10">
    <location>
        <begin position="144"/>
        <end position="168"/>
    </location>
</feature>
<dbReference type="CDD" id="cd06582">
    <property type="entry name" value="TM_PBP1_LivH_like"/>
    <property type="match status" value="1"/>
</dbReference>
<evidence type="ECO:0000256" key="4">
    <source>
        <dbReference type="ARBA" id="ARBA00022519"/>
    </source>
</evidence>
<keyword evidence="4" id="KW-0997">Cell inner membrane</keyword>
<dbReference type="Pfam" id="PF02653">
    <property type="entry name" value="BPD_transp_2"/>
    <property type="match status" value="1"/>
</dbReference>
<proteinExistence type="inferred from homology"/>
<keyword evidence="2" id="KW-0813">Transport</keyword>
<dbReference type="GO" id="GO:0015190">
    <property type="term" value="F:L-leucine transmembrane transporter activity"/>
    <property type="evidence" value="ECO:0007669"/>
    <property type="project" value="TreeGrafter"/>
</dbReference>
<keyword evidence="7 10" id="KW-1133">Transmembrane helix</keyword>
<dbReference type="OrthoDB" id="9778908at2"/>
<evidence type="ECO:0000256" key="2">
    <source>
        <dbReference type="ARBA" id="ARBA00022448"/>
    </source>
</evidence>
<dbReference type="GO" id="GO:1903806">
    <property type="term" value="P:L-isoleucine import across plasma membrane"/>
    <property type="evidence" value="ECO:0007669"/>
    <property type="project" value="TreeGrafter"/>
</dbReference>
<accession>A0A420WQU2</accession>
<dbReference type="GO" id="GO:0015188">
    <property type="term" value="F:L-isoleucine transmembrane transporter activity"/>
    <property type="evidence" value="ECO:0007669"/>
    <property type="project" value="TreeGrafter"/>
</dbReference>
<reference evidence="11 12" key="1">
    <citation type="submission" date="2018-10" db="EMBL/GenBank/DDBJ databases">
        <title>Comparative analysis of microorganisms from saline springs in Andes Mountain Range, Colombia.</title>
        <authorList>
            <person name="Rubin E."/>
        </authorList>
    </citation>
    <scope>NUCLEOTIDE SEQUENCE [LARGE SCALE GENOMIC DNA]</scope>
    <source>
        <strain evidence="11 12">USBA 36</strain>
    </source>
</reference>
<dbReference type="GO" id="GO:0015808">
    <property type="term" value="P:L-alanine transport"/>
    <property type="evidence" value="ECO:0007669"/>
    <property type="project" value="TreeGrafter"/>
</dbReference>
<dbReference type="InterPro" id="IPR052157">
    <property type="entry name" value="BCAA_transport_permease"/>
</dbReference>
<evidence type="ECO:0000256" key="1">
    <source>
        <dbReference type="ARBA" id="ARBA00004651"/>
    </source>
</evidence>
<sequence>MTGPRHHLRTGLACLLLVLLLMPLGGCGTNIARSAACERFLSVLEPGYDRIEWLRWRHPEGTLNNVRGEYRLAGSGVTRWIRCDFAAEAQEDGSFALIRLETDREGVLTPVQRHMLFLALRLAGPTPERPASPWQPAAYFFQQLLNALTVASPYALLAAGFTLIYGIIGRINFAFGEMAMLGAYVTVLLAVLAGEAGGILTNPLVLLGLLAAVMAITGFYGWQSERLVFRPLRGSPSHAVLIAAIGLSILLQEGVRLVQGTRDRWLQPVFSARYRIADSGDFAVYASLGQLVLIATAASLLAGLLFLLARHRTGRAIRACGEDARMAALLGVDVDRTVALCFAIGSALAAAAGLLLALYYGGVNFHMGFLIGFKALAAAIIGGIGSVPGAILGAFVIGALETFWSAYFTGAYKDVSVFALLAVILIFRPHGLLGGRKERGD</sequence>
<feature type="transmembrane region" description="Helical" evidence="10">
    <location>
        <begin position="338"/>
        <end position="359"/>
    </location>
</feature>
<gene>
    <name evidence="11" type="ORF">BCL74_1196</name>
</gene>
<keyword evidence="5 10" id="KW-0812">Transmembrane</keyword>
<keyword evidence="6" id="KW-0029">Amino-acid transport</keyword>
<feature type="transmembrane region" description="Helical" evidence="10">
    <location>
        <begin position="175"/>
        <end position="193"/>
    </location>
</feature>
<evidence type="ECO:0000256" key="6">
    <source>
        <dbReference type="ARBA" id="ARBA00022970"/>
    </source>
</evidence>
<evidence type="ECO:0000256" key="10">
    <source>
        <dbReference type="SAM" id="Phobius"/>
    </source>
</evidence>
<evidence type="ECO:0000313" key="11">
    <source>
        <dbReference type="EMBL" id="RKQ73408.1"/>
    </source>
</evidence>
<feature type="transmembrane region" description="Helical" evidence="10">
    <location>
        <begin position="199"/>
        <end position="222"/>
    </location>
</feature>
<feature type="transmembrane region" description="Helical" evidence="10">
    <location>
        <begin position="415"/>
        <end position="433"/>
    </location>
</feature>
<evidence type="ECO:0000313" key="12">
    <source>
        <dbReference type="Proteomes" id="UP000277424"/>
    </source>
</evidence>
<dbReference type="Proteomes" id="UP000277424">
    <property type="component" value="Unassembled WGS sequence"/>
</dbReference>
<keyword evidence="8 10" id="KW-0472">Membrane</keyword>
<evidence type="ECO:0000256" key="8">
    <source>
        <dbReference type="ARBA" id="ARBA00023136"/>
    </source>
</evidence>
<comment type="caution">
    <text evidence="11">The sequence shown here is derived from an EMBL/GenBank/DDBJ whole genome shotgun (WGS) entry which is preliminary data.</text>
</comment>
<dbReference type="GO" id="GO:0005304">
    <property type="term" value="F:L-valine transmembrane transporter activity"/>
    <property type="evidence" value="ECO:0007669"/>
    <property type="project" value="TreeGrafter"/>
</dbReference>
<evidence type="ECO:0000256" key="7">
    <source>
        <dbReference type="ARBA" id="ARBA00022989"/>
    </source>
</evidence>
<evidence type="ECO:0000256" key="5">
    <source>
        <dbReference type="ARBA" id="ARBA00022692"/>
    </source>
</evidence>
<evidence type="ECO:0000256" key="3">
    <source>
        <dbReference type="ARBA" id="ARBA00022475"/>
    </source>
</evidence>
<organism evidence="11 12">
    <name type="scientific">Oceanibaculum indicum</name>
    <dbReference type="NCBI Taxonomy" id="526216"/>
    <lineage>
        <taxon>Bacteria</taxon>
        <taxon>Pseudomonadati</taxon>
        <taxon>Pseudomonadota</taxon>
        <taxon>Alphaproteobacteria</taxon>
        <taxon>Rhodospirillales</taxon>
        <taxon>Oceanibaculaceae</taxon>
        <taxon>Oceanibaculum</taxon>
    </lineage>
</organism>